<dbReference type="PANTHER" id="PTHR34986">
    <property type="entry name" value="EVOLVED BETA-GALACTOSIDASE SUBUNIT BETA"/>
    <property type="match status" value="1"/>
</dbReference>
<evidence type="ECO:0008006" key="3">
    <source>
        <dbReference type="Google" id="ProtNLM"/>
    </source>
</evidence>
<reference evidence="2" key="1">
    <citation type="journal article" date="2019" name="Int. J. Syst. Evol. Microbiol.">
        <title>The Global Catalogue of Microorganisms (GCM) 10K type strain sequencing project: providing services to taxonomists for standard genome sequencing and annotation.</title>
        <authorList>
            <consortium name="The Broad Institute Genomics Platform"/>
            <consortium name="The Broad Institute Genome Sequencing Center for Infectious Disease"/>
            <person name="Wu L."/>
            <person name="Ma J."/>
        </authorList>
    </citation>
    <scope>NUCLEOTIDE SEQUENCE [LARGE SCALE GENOMIC DNA]</scope>
    <source>
        <strain evidence="2">NBRC 111146</strain>
    </source>
</reference>
<gene>
    <name evidence="1" type="ORF">GCM10007931_22890</name>
</gene>
<dbReference type="InterPro" id="IPR037012">
    <property type="entry name" value="NanQ/TabA/YiaL_sf"/>
</dbReference>
<dbReference type="Proteomes" id="UP001157156">
    <property type="component" value="Unassembled WGS sequence"/>
</dbReference>
<proteinExistence type="predicted"/>
<evidence type="ECO:0000313" key="2">
    <source>
        <dbReference type="Proteomes" id="UP001157156"/>
    </source>
</evidence>
<dbReference type="EMBL" id="BSPV01000008">
    <property type="protein sequence ID" value="GLT15314.1"/>
    <property type="molecule type" value="Genomic_DNA"/>
</dbReference>
<evidence type="ECO:0000313" key="1">
    <source>
        <dbReference type="EMBL" id="GLT15314.1"/>
    </source>
</evidence>
<name>A0ABQ6EQP8_9VIBR</name>
<dbReference type="RefSeq" id="WP_089123676.1">
    <property type="nucleotide sequence ID" value="NZ_BSPV01000008.1"/>
</dbReference>
<protein>
    <recommendedName>
        <fullName evidence="3">DUF386 domain-containing protein</fullName>
    </recommendedName>
</protein>
<accession>A0ABQ6EQP8</accession>
<dbReference type="Pfam" id="PF04074">
    <property type="entry name" value="DUF386"/>
    <property type="match status" value="1"/>
</dbReference>
<dbReference type="SUPFAM" id="SSF51197">
    <property type="entry name" value="Clavaminate synthase-like"/>
    <property type="match status" value="1"/>
</dbReference>
<sequence>MISGSVERLELLQCVDQPIVALIEEAMALADKGEMGKIELSMPESFVIITYAETKPLSDCKCEYHDKYMDVQILLEGKEIIGHSLQKPETDHKLKNDVAFIDEVSSENFIELSSNEFAIFPPRELHRPLCKVNDTLKIKKAIVKVPIN</sequence>
<dbReference type="PANTHER" id="PTHR34986:SF4">
    <property type="entry name" value="EVOLVED BETA-GALACTOSIDASE SUBUNIT BETA-RELATED"/>
    <property type="match status" value="1"/>
</dbReference>
<comment type="caution">
    <text evidence="1">The sequence shown here is derived from an EMBL/GenBank/DDBJ whole genome shotgun (WGS) entry which is preliminary data.</text>
</comment>
<keyword evidence="2" id="KW-1185">Reference proteome</keyword>
<dbReference type="Gene3D" id="2.60.120.370">
    <property type="entry name" value="YhcH/YjgK/YiaL"/>
    <property type="match status" value="1"/>
</dbReference>
<organism evidence="1 2">
    <name type="scientific">Vibrio algivorus</name>
    <dbReference type="NCBI Taxonomy" id="1667024"/>
    <lineage>
        <taxon>Bacteria</taxon>
        <taxon>Pseudomonadati</taxon>
        <taxon>Pseudomonadota</taxon>
        <taxon>Gammaproteobacteria</taxon>
        <taxon>Vibrionales</taxon>
        <taxon>Vibrionaceae</taxon>
        <taxon>Vibrio</taxon>
    </lineage>
</organism>
<dbReference type="NCBIfam" id="TIGR00022">
    <property type="entry name" value="YhcH/YjgK/YiaL family protein"/>
    <property type="match status" value="1"/>
</dbReference>
<dbReference type="InterPro" id="IPR004375">
    <property type="entry name" value="NanQ/TabA/YiaL"/>
</dbReference>